<name>A0A7W9ZC73_NOVIT</name>
<dbReference type="AlphaFoldDB" id="A0A7W9ZC73"/>
<keyword evidence="8" id="KW-1185">Reference proteome</keyword>
<dbReference type="InterPro" id="IPR001123">
    <property type="entry name" value="LeuE-type"/>
</dbReference>
<feature type="transmembrane region" description="Helical" evidence="6">
    <location>
        <begin position="6"/>
        <end position="30"/>
    </location>
</feature>
<keyword evidence="2" id="KW-1003">Cell membrane</keyword>
<feature type="transmembrane region" description="Helical" evidence="6">
    <location>
        <begin position="150"/>
        <end position="171"/>
    </location>
</feature>
<dbReference type="GO" id="GO:0005886">
    <property type="term" value="C:plasma membrane"/>
    <property type="evidence" value="ECO:0007669"/>
    <property type="project" value="UniProtKB-SubCell"/>
</dbReference>
<sequence>MSIVDWVFVKGLIVGFLIAAPVGPVGLLCIRRALADGRTAAFVAGLGAAVADTFYGMVAGLGLSLISDALMTWKTELSVIGGLFLLVLGIKAWRSPPPRLGAVPTTRAGLLKDFTATLLITLTNPATIIAFMAVFASLGAVHVQDAPLDAGLLILGVFLGSALWWLTLSALTGAVRHRFSPVWLGHLNQGSGGLLILSGLAVLGSLLWSGF</sequence>
<reference evidence="7 8" key="1">
    <citation type="submission" date="2020-08" db="EMBL/GenBank/DDBJ databases">
        <title>Genomic Encyclopedia of Type Strains, Phase IV (KMG-IV): sequencing the most valuable type-strain genomes for metagenomic binning, comparative biology and taxonomic classification.</title>
        <authorList>
            <person name="Goeker M."/>
        </authorList>
    </citation>
    <scope>NUCLEOTIDE SEQUENCE [LARGE SCALE GENOMIC DNA]</scope>
    <source>
        <strain evidence="7 8">DSM 11590</strain>
    </source>
</reference>
<evidence type="ECO:0000313" key="7">
    <source>
        <dbReference type="EMBL" id="MBB6208793.1"/>
    </source>
</evidence>
<keyword evidence="4 6" id="KW-1133">Transmembrane helix</keyword>
<feature type="transmembrane region" description="Helical" evidence="6">
    <location>
        <begin position="114"/>
        <end position="138"/>
    </location>
</feature>
<dbReference type="GO" id="GO:0015171">
    <property type="term" value="F:amino acid transmembrane transporter activity"/>
    <property type="evidence" value="ECO:0007669"/>
    <property type="project" value="TreeGrafter"/>
</dbReference>
<comment type="subcellular location">
    <subcellularLocation>
        <location evidence="1">Cell membrane</location>
        <topology evidence="1">Multi-pass membrane protein</topology>
    </subcellularLocation>
</comment>
<organism evidence="7 8">
    <name type="scientific">Novispirillum itersonii</name>
    <name type="common">Aquaspirillum itersonii</name>
    <dbReference type="NCBI Taxonomy" id="189"/>
    <lineage>
        <taxon>Bacteria</taxon>
        <taxon>Pseudomonadati</taxon>
        <taxon>Pseudomonadota</taxon>
        <taxon>Alphaproteobacteria</taxon>
        <taxon>Rhodospirillales</taxon>
        <taxon>Novispirillaceae</taxon>
        <taxon>Novispirillum</taxon>
    </lineage>
</organism>
<protein>
    <submittedName>
        <fullName evidence="7">Threonine/homoserine/homoserine lactone efflux protein</fullName>
    </submittedName>
</protein>
<dbReference type="Proteomes" id="UP000544872">
    <property type="component" value="Unassembled WGS sequence"/>
</dbReference>
<keyword evidence="3 6" id="KW-0812">Transmembrane</keyword>
<evidence type="ECO:0000256" key="4">
    <source>
        <dbReference type="ARBA" id="ARBA00022989"/>
    </source>
</evidence>
<gene>
    <name evidence="7" type="ORF">FHS48_000174</name>
</gene>
<dbReference type="PANTHER" id="PTHR30086:SF20">
    <property type="entry name" value="ARGININE EXPORTER PROTEIN ARGO-RELATED"/>
    <property type="match status" value="1"/>
</dbReference>
<evidence type="ECO:0000256" key="2">
    <source>
        <dbReference type="ARBA" id="ARBA00022475"/>
    </source>
</evidence>
<feature type="transmembrane region" description="Helical" evidence="6">
    <location>
        <begin position="42"/>
        <end position="65"/>
    </location>
</feature>
<comment type="caution">
    <text evidence="7">The sequence shown here is derived from an EMBL/GenBank/DDBJ whole genome shotgun (WGS) entry which is preliminary data.</text>
</comment>
<dbReference type="Pfam" id="PF01810">
    <property type="entry name" value="LysE"/>
    <property type="match status" value="1"/>
</dbReference>
<dbReference type="PANTHER" id="PTHR30086">
    <property type="entry name" value="ARGININE EXPORTER PROTEIN ARGO"/>
    <property type="match status" value="1"/>
</dbReference>
<dbReference type="EMBL" id="JACIIX010000001">
    <property type="protein sequence ID" value="MBB6208793.1"/>
    <property type="molecule type" value="Genomic_DNA"/>
</dbReference>
<evidence type="ECO:0000256" key="5">
    <source>
        <dbReference type="ARBA" id="ARBA00023136"/>
    </source>
</evidence>
<evidence type="ECO:0000256" key="6">
    <source>
        <dbReference type="SAM" id="Phobius"/>
    </source>
</evidence>
<evidence type="ECO:0000256" key="1">
    <source>
        <dbReference type="ARBA" id="ARBA00004651"/>
    </source>
</evidence>
<evidence type="ECO:0000313" key="8">
    <source>
        <dbReference type="Proteomes" id="UP000544872"/>
    </source>
</evidence>
<dbReference type="RefSeq" id="WP_184260176.1">
    <property type="nucleotide sequence ID" value="NZ_JACIIX010000001.1"/>
</dbReference>
<accession>A0A7W9ZC73</accession>
<keyword evidence="5 6" id="KW-0472">Membrane</keyword>
<feature type="transmembrane region" description="Helical" evidence="6">
    <location>
        <begin position="77"/>
        <end position="93"/>
    </location>
</feature>
<evidence type="ECO:0000256" key="3">
    <source>
        <dbReference type="ARBA" id="ARBA00022692"/>
    </source>
</evidence>
<proteinExistence type="predicted"/>
<feature type="transmembrane region" description="Helical" evidence="6">
    <location>
        <begin position="192"/>
        <end position="210"/>
    </location>
</feature>